<dbReference type="SUPFAM" id="SSF58113">
    <property type="entry name" value="Apolipoprotein A-I"/>
    <property type="match status" value="1"/>
</dbReference>
<dbReference type="Pfam" id="PF12277">
    <property type="entry name" value="DUF3618"/>
    <property type="match status" value="1"/>
</dbReference>
<feature type="compositionally biased region" description="Basic and acidic residues" evidence="1">
    <location>
        <begin position="160"/>
        <end position="173"/>
    </location>
</feature>
<dbReference type="Gene3D" id="1.20.120.20">
    <property type="entry name" value="Apolipoprotein"/>
    <property type="match status" value="1"/>
</dbReference>
<feature type="compositionally biased region" description="Basic and acidic residues" evidence="1">
    <location>
        <begin position="1"/>
        <end position="30"/>
    </location>
</feature>
<evidence type="ECO:0000313" key="2">
    <source>
        <dbReference type="EMBL" id="MBO1751678.1"/>
    </source>
</evidence>
<name>A0A939LPR2_9CELL</name>
<feature type="region of interest" description="Disordered" evidence="1">
    <location>
        <begin position="1"/>
        <end position="89"/>
    </location>
</feature>
<evidence type="ECO:0000313" key="3">
    <source>
        <dbReference type="Proteomes" id="UP000664209"/>
    </source>
</evidence>
<dbReference type="AlphaFoldDB" id="A0A939LPR2"/>
<feature type="compositionally biased region" description="Basic and acidic residues" evidence="1">
    <location>
        <begin position="50"/>
        <end position="69"/>
    </location>
</feature>
<reference evidence="2" key="1">
    <citation type="submission" date="2021-03" db="EMBL/GenBank/DDBJ databases">
        <title>Actinotalea soli sp. nov., isolated from soil.</title>
        <authorList>
            <person name="Ping W."/>
            <person name="Zhang J."/>
        </authorList>
    </citation>
    <scope>NUCLEOTIDE SEQUENCE</scope>
    <source>
        <strain evidence="2">BY-33</strain>
    </source>
</reference>
<organism evidence="2 3">
    <name type="scientific">Actinotalea soli</name>
    <dbReference type="NCBI Taxonomy" id="2819234"/>
    <lineage>
        <taxon>Bacteria</taxon>
        <taxon>Bacillati</taxon>
        <taxon>Actinomycetota</taxon>
        <taxon>Actinomycetes</taxon>
        <taxon>Micrococcales</taxon>
        <taxon>Cellulomonadaceae</taxon>
        <taxon>Actinotalea</taxon>
    </lineage>
</organism>
<proteinExistence type="predicted"/>
<protein>
    <submittedName>
        <fullName evidence="2">DUF3618 domain-containing protein</fullName>
    </submittedName>
</protein>
<evidence type="ECO:0000256" key="1">
    <source>
        <dbReference type="SAM" id="MobiDB-lite"/>
    </source>
</evidence>
<feature type="compositionally biased region" description="Basic and acidic residues" evidence="1">
    <location>
        <begin position="116"/>
        <end position="137"/>
    </location>
</feature>
<gene>
    <name evidence="2" type="ORF">J4G33_07670</name>
</gene>
<dbReference type="EMBL" id="JAGEMK010000003">
    <property type="protein sequence ID" value="MBO1751678.1"/>
    <property type="molecule type" value="Genomic_DNA"/>
</dbReference>
<dbReference type="Proteomes" id="UP000664209">
    <property type="component" value="Unassembled WGS sequence"/>
</dbReference>
<dbReference type="InterPro" id="IPR022062">
    <property type="entry name" value="DUF3618"/>
</dbReference>
<sequence length="198" mass="20933">MSTDPDQIRADIERTRADLSHDVDALEDKVSPSSIAHRKTEQVRGAVGSVKERVMGSAHDAKESVRSKQQESSSPGEVAHGLQSTLREKAEGNPLAAGLIAFGVGWLASSLLPTSKAERDAATQLKEKASEHSDQLKDAASSVVDDLRAPAQEAVSAVQERAREAATTLKEDGADAAQGLRGDATQAKEQVQESRGQG</sequence>
<comment type="caution">
    <text evidence="2">The sequence shown here is derived from an EMBL/GenBank/DDBJ whole genome shotgun (WGS) entry which is preliminary data.</text>
</comment>
<accession>A0A939LPR2</accession>
<feature type="region of interest" description="Disordered" evidence="1">
    <location>
        <begin position="115"/>
        <end position="198"/>
    </location>
</feature>
<dbReference type="RefSeq" id="WP_208055355.1">
    <property type="nucleotide sequence ID" value="NZ_JAGEMK010000003.1"/>
</dbReference>
<keyword evidence="3" id="KW-1185">Reference proteome</keyword>
<feature type="compositionally biased region" description="Polar residues" evidence="1">
    <location>
        <begin position="187"/>
        <end position="198"/>
    </location>
</feature>